<evidence type="ECO:0000259" key="4">
    <source>
        <dbReference type="Pfam" id="PF08212"/>
    </source>
</evidence>
<dbReference type="PRINTS" id="PR01171">
    <property type="entry name" value="BCTLIPOCALIN"/>
</dbReference>
<feature type="domain" description="Lipocalin/cytosolic fatty-acid binding" evidence="4">
    <location>
        <begin position="30"/>
        <end position="175"/>
    </location>
</feature>
<dbReference type="InterPro" id="IPR012674">
    <property type="entry name" value="Calycin"/>
</dbReference>
<evidence type="ECO:0000256" key="3">
    <source>
        <dbReference type="PIRSR" id="PIRSR036893-52"/>
    </source>
</evidence>
<dbReference type="SUPFAM" id="SSF50814">
    <property type="entry name" value="Lipocalins"/>
    <property type="match status" value="1"/>
</dbReference>
<dbReference type="OrthoDB" id="594739at2"/>
<evidence type="ECO:0000256" key="1">
    <source>
        <dbReference type="ARBA" id="ARBA00006889"/>
    </source>
</evidence>
<keyword evidence="2" id="KW-0472">Membrane</keyword>
<keyword evidence="6" id="KW-1185">Reference proteome</keyword>
<dbReference type="Proteomes" id="UP000245765">
    <property type="component" value="Unassembled WGS sequence"/>
</dbReference>
<dbReference type="GO" id="GO:0006950">
    <property type="term" value="P:response to stress"/>
    <property type="evidence" value="ECO:0007669"/>
    <property type="project" value="UniProtKB-ARBA"/>
</dbReference>
<keyword evidence="2" id="KW-0998">Cell outer membrane</keyword>
<dbReference type="Pfam" id="PF08212">
    <property type="entry name" value="Lipocalin_2"/>
    <property type="match status" value="1"/>
</dbReference>
<evidence type="ECO:0000313" key="6">
    <source>
        <dbReference type="Proteomes" id="UP000245765"/>
    </source>
</evidence>
<keyword evidence="2" id="KW-0446">Lipid-binding</keyword>
<reference evidence="6" key="1">
    <citation type="submission" date="2018-05" db="EMBL/GenBank/DDBJ databases">
        <authorList>
            <person name="Du Z."/>
            <person name="Wang X."/>
        </authorList>
    </citation>
    <scope>NUCLEOTIDE SEQUENCE [LARGE SCALE GENOMIC DNA]</scope>
    <source>
        <strain evidence="6">CQN31</strain>
    </source>
</reference>
<protein>
    <recommendedName>
        <fullName evidence="2">Outer membrane lipoprotein Blc</fullName>
    </recommendedName>
</protein>
<accession>A0A317FG57</accession>
<dbReference type="InterPro" id="IPR002446">
    <property type="entry name" value="Lipocalin_bac"/>
</dbReference>
<dbReference type="GO" id="GO:0009279">
    <property type="term" value="C:cell outer membrane"/>
    <property type="evidence" value="ECO:0007669"/>
    <property type="project" value="UniProtKB-SubCell"/>
</dbReference>
<feature type="lipid moiety-binding region" description="N-palmitoyl cysteine" evidence="3">
    <location>
        <position position="15"/>
    </location>
</feature>
<feature type="lipid moiety-binding region" description="S-diacylglycerol cysteine" evidence="3">
    <location>
        <position position="15"/>
    </location>
</feature>
<dbReference type="InterPro" id="IPR022272">
    <property type="entry name" value="Lipocalin_CS"/>
</dbReference>
<comment type="subcellular location">
    <subcellularLocation>
        <location evidence="2">Cell outer membrane</location>
    </subcellularLocation>
</comment>
<dbReference type="CDD" id="cd19438">
    <property type="entry name" value="lipocalin_Blc-like"/>
    <property type="match status" value="1"/>
</dbReference>
<keyword evidence="3" id="KW-0564">Palmitate</keyword>
<evidence type="ECO:0000256" key="2">
    <source>
        <dbReference type="PIRNR" id="PIRNR036893"/>
    </source>
</evidence>
<gene>
    <name evidence="5" type="ORF">DFH01_12055</name>
</gene>
<dbReference type="InterPro" id="IPR000566">
    <property type="entry name" value="Lipocln_cytosolic_FA-bd_dom"/>
</dbReference>
<dbReference type="PROSITE" id="PS51257">
    <property type="entry name" value="PROKAR_LIPOPROTEIN"/>
    <property type="match status" value="1"/>
</dbReference>
<dbReference type="PROSITE" id="PS00213">
    <property type="entry name" value="LIPOCALIN"/>
    <property type="match status" value="1"/>
</dbReference>
<comment type="caution">
    <text evidence="5">The sequence shown here is derived from an EMBL/GenBank/DDBJ whole genome shotgun (WGS) entry which is preliminary data.</text>
</comment>
<evidence type="ECO:0000313" key="5">
    <source>
        <dbReference type="EMBL" id="PWS37553.1"/>
    </source>
</evidence>
<dbReference type="PANTHER" id="PTHR10612:SF34">
    <property type="entry name" value="APOLIPOPROTEIN D"/>
    <property type="match status" value="1"/>
</dbReference>
<comment type="subunit">
    <text evidence="2">Homodimer.</text>
</comment>
<proteinExistence type="inferred from homology"/>
<dbReference type="Gene3D" id="2.40.128.20">
    <property type="match status" value="1"/>
</dbReference>
<dbReference type="GO" id="GO:0008289">
    <property type="term" value="F:lipid binding"/>
    <property type="evidence" value="ECO:0007669"/>
    <property type="project" value="UniProtKB-UniRule"/>
</dbReference>
<comment type="similarity">
    <text evidence="1 2">Belongs to the calycin superfamily. Lipocalin family.</text>
</comment>
<name>A0A317FG57_9PROT</name>
<comment type="function">
    <text evidence="2">Involved in the storage or transport of lipids necessary for membrane maintenance under stressful conditions. Displays a binding preference for lysophospholipids.</text>
</comment>
<dbReference type="RefSeq" id="WP_109870661.1">
    <property type="nucleotide sequence ID" value="NZ_QGNA01000002.1"/>
</dbReference>
<dbReference type="InterPro" id="IPR047202">
    <property type="entry name" value="Lipocalin_Blc-like_dom"/>
</dbReference>
<sequence length="178" mass="19452">MKRLLLLAVLALGACATRPEGPPVRTVAAVDLQRYLGTWYEIARFPNSFQDGRGRRCVATTATYALRLDGQVAVTNRCLDAANGNREQVATGTAYAVEGSDNAKLRVTFFWPFYGDYWVIGLDTAYRWAVVGAPGRDYLWILSRTPAMSAGDYAQAVGIAAAEGFEVSRLQPTPQPSR</sequence>
<dbReference type="PIRSF" id="PIRSF036893">
    <property type="entry name" value="Lipocalin_ApoD"/>
    <property type="match status" value="1"/>
</dbReference>
<dbReference type="PANTHER" id="PTHR10612">
    <property type="entry name" value="APOLIPOPROTEIN D"/>
    <property type="match status" value="1"/>
</dbReference>
<organism evidence="5 6">
    <name type="scientific">Falsiroseomonas bella</name>
    <dbReference type="NCBI Taxonomy" id="2184016"/>
    <lineage>
        <taxon>Bacteria</taxon>
        <taxon>Pseudomonadati</taxon>
        <taxon>Pseudomonadota</taxon>
        <taxon>Alphaproteobacteria</taxon>
        <taxon>Acetobacterales</taxon>
        <taxon>Roseomonadaceae</taxon>
        <taxon>Falsiroseomonas</taxon>
    </lineage>
</organism>
<dbReference type="AlphaFoldDB" id="A0A317FG57"/>
<dbReference type="EMBL" id="QGNA01000002">
    <property type="protein sequence ID" value="PWS37553.1"/>
    <property type="molecule type" value="Genomic_DNA"/>
</dbReference>
<keyword evidence="2 3" id="KW-0449">Lipoprotein</keyword>
<dbReference type="InterPro" id="IPR022271">
    <property type="entry name" value="Lipocalin_ApoD"/>
</dbReference>